<sequence>MIVNSFYELEKCYVDYWNEKIGPKAFCVGPLLAAQISPSENLEKLNYINFLDEKLENQEPVLYVAFGTQAEVSSEQIREIAKGLEKSEASFLWALNPNGPGCIDFFQEFEERGFESLRVELGDGKHLRRGSDSCGAVHGGAAFEREVLAEEIGVGLRLCQMGIGPGFVAAEEVERMVRGAYGW</sequence>
<dbReference type="PANTHER" id="PTHR48047:SF227">
    <property type="entry name" value="GLYCOSYLTRANSFERASE"/>
    <property type="match status" value="1"/>
</dbReference>
<dbReference type="EMBL" id="JABTTQ020002614">
    <property type="protein sequence ID" value="KAK6122986.1"/>
    <property type="molecule type" value="Genomic_DNA"/>
</dbReference>
<comment type="similarity">
    <text evidence="1">Belongs to the UDP-glycosyltransferase family.</text>
</comment>
<evidence type="ECO:0000313" key="2">
    <source>
        <dbReference type="EMBL" id="KAK6122986.1"/>
    </source>
</evidence>
<organism evidence="2 3">
    <name type="scientific">Rehmannia glutinosa</name>
    <name type="common">Chinese foxglove</name>
    <dbReference type="NCBI Taxonomy" id="99300"/>
    <lineage>
        <taxon>Eukaryota</taxon>
        <taxon>Viridiplantae</taxon>
        <taxon>Streptophyta</taxon>
        <taxon>Embryophyta</taxon>
        <taxon>Tracheophyta</taxon>
        <taxon>Spermatophyta</taxon>
        <taxon>Magnoliopsida</taxon>
        <taxon>eudicotyledons</taxon>
        <taxon>Gunneridae</taxon>
        <taxon>Pentapetalae</taxon>
        <taxon>asterids</taxon>
        <taxon>lamiids</taxon>
        <taxon>Lamiales</taxon>
        <taxon>Orobanchaceae</taxon>
        <taxon>Rehmannieae</taxon>
        <taxon>Rehmannia</taxon>
    </lineage>
</organism>
<dbReference type="PANTHER" id="PTHR48047">
    <property type="entry name" value="GLYCOSYLTRANSFERASE"/>
    <property type="match status" value="1"/>
</dbReference>
<keyword evidence="3" id="KW-1185">Reference proteome</keyword>
<dbReference type="Gene3D" id="3.40.50.2000">
    <property type="entry name" value="Glycogen Phosphorylase B"/>
    <property type="match status" value="2"/>
</dbReference>
<proteinExistence type="inferred from homology"/>
<comment type="caution">
    <text evidence="2">The sequence shown here is derived from an EMBL/GenBank/DDBJ whole genome shotgun (WGS) entry which is preliminary data.</text>
</comment>
<accession>A0ABR0UL22</accession>
<gene>
    <name evidence="2" type="ORF">DH2020_043268</name>
</gene>
<name>A0ABR0UL22_REHGL</name>
<dbReference type="SUPFAM" id="SSF53756">
    <property type="entry name" value="UDP-Glycosyltransferase/glycogen phosphorylase"/>
    <property type="match status" value="1"/>
</dbReference>
<protein>
    <submittedName>
        <fullName evidence="2">Uncharacterized protein</fullName>
    </submittedName>
</protein>
<reference evidence="2 3" key="1">
    <citation type="journal article" date="2021" name="Comput. Struct. Biotechnol. J.">
        <title>De novo genome assembly of the potent medicinal plant Rehmannia glutinosa using nanopore technology.</title>
        <authorList>
            <person name="Ma L."/>
            <person name="Dong C."/>
            <person name="Song C."/>
            <person name="Wang X."/>
            <person name="Zheng X."/>
            <person name="Niu Y."/>
            <person name="Chen S."/>
            <person name="Feng W."/>
        </authorList>
    </citation>
    <scope>NUCLEOTIDE SEQUENCE [LARGE SCALE GENOMIC DNA]</scope>
    <source>
        <strain evidence="2">DH-2019</strain>
    </source>
</reference>
<dbReference type="Proteomes" id="UP001318860">
    <property type="component" value="Unassembled WGS sequence"/>
</dbReference>
<evidence type="ECO:0000313" key="3">
    <source>
        <dbReference type="Proteomes" id="UP001318860"/>
    </source>
</evidence>
<evidence type="ECO:0000256" key="1">
    <source>
        <dbReference type="ARBA" id="ARBA00009995"/>
    </source>
</evidence>